<name>A0ABT9HBN8_9SPHN</name>
<feature type="transmembrane region" description="Helical" evidence="1">
    <location>
        <begin position="6"/>
        <end position="27"/>
    </location>
</feature>
<keyword evidence="1" id="KW-1133">Transmembrane helix</keyword>
<evidence type="ECO:0000256" key="1">
    <source>
        <dbReference type="SAM" id="Phobius"/>
    </source>
</evidence>
<evidence type="ECO:0000313" key="2">
    <source>
        <dbReference type="EMBL" id="MDP4540671.1"/>
    </source>
</evidence>
<dbReference type="EMBL" id="JAVAIL010000005">
    <property type="protein sequence ID" value="MDP4540671.1"/>
    <property type="molecule type" value="Genomic_DNA"/>
</dbReference>
<reference evidence="2 3" key="1">
    <citation type="submission" date="2023-08" db="EMBL/GenBank/DDBJ databases">
        <title>genomic of DY56.</title>
        <authorList>
            <person name="Wang Y."/>
        </authorList>
    </citation>
    <scope>NUCLEOTIDE SEQUENCE [LARGE SCALE GENOMIC DNA]</scope>
    <source>
        <strain evidence="2 3">DY56-A-20</strain>
    </source>
</reference>
<keyword evidence="3" id="KW-1185">Reference proteome</keyword>
<comment type="caution">
    <text evidence="2">The sequence shown here is derived from an EMBL/GenBank/DDBJ whole genome shotgun (WGS) entry which is preliminary data.</text>
</comment>
<dbReference type="RefSeq" id="WP_305930675.1">
    <property type="nucleotide sequence ID" value="NZ_JAVAIL010000005.1"/>
</dbReference>
<protein>
    <recommendedName>
        <fullName evidence="4">Type II secretion system protein GspC N-terminal domain-containing protein</fullName>
    </recommendedName>
</protein>
<evidence type="ECO:0000313" key="3">
    <source>
        <dbReference type="Proteomes" id="UP001235664"/>
    </source>
</evidence>
<gene>
    <name evidence="2" type="ORF">Q9K01_13650</name>
</gene>
<keyword evidence="1" id="KW-0472">Membrane</keyword>
<dbReference type="Proteomes" id="UP001235664">
    <property type="component" value="Unassembled WGS sequence"/>
</dbReference>
<sequence length="135" mass="14666">MEFPPALLQFVGSLAAIAALAALAWWLRLGPPRRLQNDDDARREANDAVDGFEPVEVALDREGRAALLRDAAGQILLLRQHGTHFAGRVLTPAASATIDAGAVVVDTAERRYGGVRLELDQPSAWVQHIESIKQH</sequence>
<organism evidence="2 3">
    <name type="scientific">Qipengyuania benthica</name>
    <dbReference type="NCBI Taxonomy" id="3067651"/>
    <lineage>
        <taxon>Bacteria</taxon>
        <taxon>Pseudomonadati</taxon>
        <taxon>Pseudomonadota</taxon>
        <taxon>Alphaproteobacteria</taxon>
        <taxon>Sphingomonadales</taxon>
        <taxon>Erythrobacteraceae</taxon>
        <taxon>Qipengyuania</taxon>
    </lineage>
</organism>
<keyword evidence="1" id="KW-0812">Transmembrane</keyword>
<evidence type="ECO:0008006" key="4">
    <source>
        <dbReference type="Google" id="ProtNLM"/>
    </source>
</evidence>
<proteinExistence type="predicted"/>
<accession>A0ABT9HBN8</accession>